<dbReference type="Gene3D" id="1.20.5.1930">
    <property type="match status" value="1"/>
</dbReference>
<dbReference type="InterPro" id="IPR011712">
    <property type="entry name" value="Sig_transdc_His_kin_sub3_dim/P"/>
</dbReference>
<dbReference type="GO" id="GO:0016020">
    <property type="term" value="C:membrane"/>
    <property type="evidence" value="ECO:0007669"/>
    <property type="project" value="InterPro"/>
</dbReference>
<feature type="transmembrane region" description="Helical" evidence="9">
    <location>
        <begin position="55"/>
        <end position="75"/>
    </location>
</feature>
<dbReference type="PANTHER" id="PTHR24421">
    <property type="entry name" value="NITRATE/NITRITE SENSOR PROTEIN NARX-RELATED"/>
    <property type="match status" value="1"/>
</dbReference>
<dbReference type="GO" id="GO:0046983">
    <property type="term" value="F:protein dimerization activity"/>
    <property type="evidence" value="ECO:0007669"/>
    <property type="project" value="InterPro"/>
</dbReference>
<protein>
    <recommendedName>
        <fullName evidence="2">histidine kinase</fullName>
        <ecNumber evidence="2">2.7.13.3</ecNumber>
    </recommendedName>
</protein>
<keyword evidence="5" id="KW-0547">Nucleotide-binding</keyword>
<dbReference type="AlphaFoldDB" id="A0A833HP64"/>
<dbReference type="PANTHER" id="PTHR24421:SF10">
    <property type="entry name" value="NITRATE_NITRITE SENSOR PROTEIN NARQ"/>
    <property type="match status" value="1"/>
</dbReference>
<dbReference type="OrthoDB" id="9781904at2"/>
<dbReference type="InterPro" id="IPR050482">
    <property type="entry name" value="Sensor_HK_TwoCompSys"/>
</dbReference>
<evidence type="ECO:0000256" key="2">
    <source>
        <dbReference type="ARBA" id="ARBA00012438"/>
    </source>
</evidence>
<keyword evidence="4" id="KW-0808">Transferase</keyword>
<gene>
    <name evidence="11" type="ORF">F8153_07095</name>
</gene>
<dbReference type="EC" id="2.7.13.3" evidence="2"/>
<proteinExistence type="predicted"/>
<evidence type="ECO:0000256" key="3">
    <source>
        <dbReference type="ARBA" id="ARBA00022553"/>
    </source>
</evidence>
<dbReference type="RefSeq" id="WP_151865686.1">
    <property type="nucleotide sequence ID" value="NZ_WBZB01000019.1"/>
</dbReference>
<keyword evidence="6 11" id="KW-0418">Kinase</keyword>
<comment type="caution">
    <text evidence="11">The sequence shown here is derived from an EMBL/GenBank/DDBJ whole genome shotgun (WGS) entry which is preliminary data.</text>
</comment>
<evidence type="ECO:0000256" key="9">
    <source>
        <dbReference type="SAM" id="Phobius"/>
    </source>
</evidence>
<evidence type="ECO:0000259" key="10">
    <source>
        <dbReference type="Pfam" id="PF07730"/>
    </source>
</evidence>
<evidence type="ECO:0000313" key="12">
    <source>
        <dbReference type="Proteomes" id="UP000465601"/>
    </source>
</evidence>
<keyword evidence="9" id="KW-0812">Transmembrane</keyword>
<keyword evidence="8" id="KW-0902">Two-component regulatory system</keyword>
<dbReference type="GO" id="GO:0000155">
    <property type="term" value="F:phosphorelay sensor kinase activity"/>
    <property type="evidence" value="ECO:0007669"/>
    <property type="project" value="InterPro"/>
</dbReference>
<evidence type="ECO:0000256" key="6">
    <source>
        <dbReference type="ARBA" id="ARBA00022777"/>
    </source>
</evidence>
<accession>A0A833HP64</accession>
<keyword evidence="3" id="KW-0597">Phosphoprotein</keyword>
<evidence type="ECO:0000256" key="1">
    <source>
        <dbReference type="ARBA" id="ARBA00000085"/>
    </source>
</evidence>
<feature type="transmembrane region" description="Helical" evidence="9">
    <location>
        <begin position="7"/>
        <end position="35"/>
    </location>
</feature>
<feature type="transmembrane region" description="Helical" evidence="9">
    <location>
        <begin position="105"/>
        <end position="124"/>
    </location>
</feature>
<organism evidence="11 12">
    <name type="scientific">Alkaliphilus serpentinus</name>
    <dbReference type="NCBI Taxonomy" id="1482731"/>
    <lineage>
        <taxon>Bacteria</taxon>
        <taxon>Bacillati</taxon>
        <taxon>Bacillota</taxon>
        <taxon>Clostridia</taxon>
        <taxon>Peptostreptococcales</taxon>
        <taxon>Natronincolaceae</taxon>
        <taxon>Alkaliphilus</taxon>
    </lineage>
</organism>
<dbReference type="Proteomes" id="UP000465601">
    <property type="component" value="Unassembled WGS sequence"/>
</dbReference>
<name>A0A833HP64_9FIRM</name>
<dbReference type="GO" id="GO:0005524">
    <property type="term" value="F:ATP binding"/>
    <property type="evidence" value="ECO:0007669"/>
    <property type="project" value="UniProtKB-KW"/>
</dbReference>
<sequence>MKILFKISILVFVLIQLILNSQLLVVELMFVLLMLASNIFRTKYHNSKLLMGLEAAIIFISAEHNTIFLILYAITAFDLIELRLYIGIIPIIVIAYHYLELNTLLSFFLLIFLSCLFSYVNHSLKEKERGLKQSFDKERISRYQLEQSRAKLLASAKEITHLTEIKERNRIAREIHDNIGHSIAGILLQMQAAEKLFDKNHDKAQDLLKNSVSALSNTLVLLRETVHNIKPKDNLGIGYIESILKHFHYCPIDFKYIGDFSSISPNHMEILVSNIKEALTNISKHSKATRVEVLIETNEMYTRLVIKDNGVGCNSITENMGLGGMRDRINNIGGTISVNGNDGFMIVCMLYK</sequence>
<reference evidence="11 12" key="1">
    <citation type="submission" date="2019-10" db="EMBL/GenBank/DDBJ databases">
        <title>Alkaliphilus serpentinus sp. nov. and Alkaliphilus pronyensis sp. nov., two novel anaerobic alkaliphilic species isolated from the serpentinized-hosted hydrothermal field of the Prony Bay (New Caledonia).</title>
        <authorList>
            <person name="Postec A."/>
        </authorList>
    </citation>
    <scope>NUCLEOTIDE SEQUENCE [LARGE SCALE GENOMIC DNA]</scope>
    <source>
        <strain evidence="11 12">LacT</strain>
    </source>
</reference>
<evidence type="ECO:0000256" key="4">
    <source>
        <dbReference type="ARBA" id="ARBA00022679"/>
    </source>
</evidence>
<dbReference type="SUPFAM" id="SSF55874">
    <property type="entry name" value="ATPase domain of HSP90 chaperone/DNA topoisomerase II/histidine kinase"/>
    <property type="match status" value="1"/>
</dbReference>
<comment type="catalytic activity">
    <reaction evidence="1">
        <text>ATP + protein L-histidine = ADP + protein N-phospho-L-histidine.</text>
        <dbReference type="EC" id="2.7.13.3"/>
    </reaction>
</comment>
<evidence type="ECO:0000256" key="8">
    <source>
        <dbReference type="ARBA" id="ARBA00023012"/>
    </source>
</evidence>
<evidence type="ECO:0000313" key="11">
    <source>
        <dbReference type="EMBL" id="KAB3530343.1"/>
    </source>
</evidence>
<keyword evidence="7" id="KW-0067">ATP-binding</keyword>
<dbReference type="Gene3D" id="3.30.565.10">
    <property type="entry name" value="Histidine kinase-like ATPase, C-terminal domain"/>
    <property type="match status" value="1"/>
</dbReference>
<keyword evidence="9" id="KW-1133">Transmembrane helix</keyword>
<evidence type="ECO:0000256" key="5">
    <source>
        <dbReference type="ARBA" id="ARBA00022741"/>
    </source>
</evidence>
<feature type="transmembrane region" description="Helical" evidence="9">
    <location>
        <begin position="82"/>
        <end position="99"/>
    </location>
</feature>
<feature type="domain" description="Signal transduction histidine kinase subgroup 3 dimerisation and phosphoacceptor" evidence="10">
    <location>
        <begin position="167"/>
        <end position="233"/>
    </location>
</feature>
<dbReference type="InterPro" id="IPR036890">
    <property type="entry name" value="HATPase_C_sf"/>
</dbReference>
<keyword evidence="9" id="KW-0472">Membrane</keyword>
<dbReference type="Pfam" id="PF07730">
    <property type="entry name" value="HisKA_3"/>
    <property type="match status" value="1"/>
</dbReference>
<dbReference type="CDD" id="cd16917">
    <property type="entry name" value="HATPase_UhpB-NarQ-NarX-like"/>
    <property type="match status" value="1"/>
</dbReference>
<keyword evidence="12" id="KW-1185">Reference proteome</keyword>
<dbReference type="EMBL" id="WBZB01000019">
    <property type="protein sequence ID" value="KAB3530343.1"/>
    <property type="molecule type" value="Genomic_DNA"/>
</dbReference>
<evidence type="ECO:0000256" key="7">
    <source>
        <dbReference type="ARBA" id="ARBA00022840"/>
    </source>
</evidence>